<dbReference type="AlphaFoldDB" id="Q3JMX4"/>
<dbReference type="HOGENOM" id="CLU_486338_0_0_4"/>
<dbReference type="EnsemblBacteria" id="ABA48089">
    <property type="protein sequence ID" value="ABA48089"/>
    <property type="gene ID" value="BURPS1710b_3715"/>
</dbReference>
<sequence length="560" mass="63905">MHRLLQNEIFVEKDERNGPKTARAAHAALAYRATRAMRAAAKRPRKKNRAPAGRPVCRNGALATAVRSARQLRAAHQVRVDRARALAAFADRPDDERLAAAHVARGEHLVDRRVVRAIALGARARVAARVLRDAERLEHGRGRLRETHREQHEVGLDLELGIRHFLHLAVDPRDARRDQLLDLAVPAFETFRRHRPVALAAFLVRRRRAQLDRPVRPHERLVLRLGRLRQQLELRDVLRAVAVRRADAIRTRVAAADHDDVLALREQLIGQLVARVHAVLLRQELHREMDAGELAPRHRQIARRLRAARDHDRVELVLQRLGRNRLLRHVADRLGQRIAADEHARAERHAFRFHLAHPAVDQPLLELEIGNPVTQQAADPVALLEHRHVVARARELLRGGKARGARADHRDLLARLVRGGLRRDPALRPCLVDDRVLDRLDADRIVMDAERARRFARRRADAARELREVVRRMQHVDRLTPFLAIHEIVEVRNDVVDGAAVVAKRNAAIHAACALDLRVRVGQRRDELLVVLHARERRLVRLVTALVLQKTGDLAHEVLF</sequence>
<accession>Q3JMX4</accession>
<evidence type="ECO:0000313" key="2">
    <source>
        <dbReference type="Proteomes" id="UP000002700"/>
    </source>
</evidence>
<gene>
    <name evidence="1" type="ordered locus">BURPS1710b_3715</name>
</gene>
<dbReference type="KEGG" id="bpm:BURPS1710b_3715"/>
<dbReference type="Proteomes" id="UP000002700">
    <property type="component" value="Chromosome I"/>
</dbReference>
<protein>
    <submittedName>
        <fullName evidence="1">Uncharacterized protein</fullName>
    </submittedName>
</protein>
<organism evidence="1 2">
    <name type="scientific">Burkholderia pseudomallei (strain 1710b)</name>
    <dbReference type="NCBI Taxonomy" id="320372"/>
    <lineage>
        <taxon>Bacteria</taxon>
        <taxon>Pseudomonadati</taxon>
        <taxon>Pseudomonadota</taxon>
        <taxon>Betaproteobacteria</taxon>
        <taxon>Burkholderiales</taxon>
        <taxon>Burkholderiaceae</taxon>
        <taxon>Burkholderia</taxon>
        <taxon>pseudomallei group</taxon>
    </lineage>
</organism>
<name>Q3JMX4_BURP1</name>
<reference evidence="1 2" key="1">
    <citation type="submission" date="2005-09" db="EMBL/GenBank/DDBJ databases">
        <authorList>
            <person name="Woods D.E."/>
            <person name="Nierman W.C."/>
        </authorList>
    </citation>
    <scope>NUCLEOTIDE SEQUENCE [LARGE SCALE GENOMIC DNA]</scope>
    <source>
        <strain evidence="1 2">1710b</strain>
    </source>
</reference>
<evidence type="ECO:0000313" key="1">
    <source>
        <dbReference type="EMBL" id="ABA48089.1"/>
    </source>
</evidence>
<dbReference type="EMBL" id="CP000124">
    <property type="protein sequence ID" value="ABA48089.1"/>
    <property type="molecule type" value="Genomic_DNA"/>
</dbReference>
<proteinExistence type="predicted"/>